<dbReference type="EMBL" id="MU274900">
    <property type="protein sequence ID" value="KAI0094877.1"/>
    <property type="molecule type" value="Genomic_DNA"/>
</dbReference>
<evidence type="ECO:0000313" key="1">
    <source>
        <dbReference type="EMBL" id="KAI0094877.1"/>
    </source>
</evidence>
<sequence length="451" mass="47635">MSGDEGQLDLEAQDPGAIAHESSSQSSQENGDPHTPSPLYSEALVTKAEQNISPEMQKTLNMDNVDPHFARLLSSLSLSVSKPAGGSALDPLVPATNDGIQTSPLGSPTKLAATNTRSPSHASTAKLSRPARTPSVVPHTPPSVSMTSLRVPSRLGHTSSPRNSAGSFVGQRTPGMASNGTANELLPSPTTRRVSAPVDISPYLSRAATAAPPVPKQLKYISMLENVAKESERMTPKIERQLMVQGNYLSSTPARPPITPSHSTPGTLYGSNPEPSIIYSSSQHQSRNFPPPSLPSFPQISSDDAFVVRPRTSSTFHPVSSVSSRPSLTEDQLHLMMSNTGPRPPSLPPVGPYQLSLRRPGPPSGPPFITQGALSASRTQPNLRLVPPHQLPSAPFIEAPPLSAPALSPTFHLIPRANPTNNAQLLSILNTPSLPRATSSTSQTVLNNLGP</sequence>
<comment type="caution">
    <text evidence="1">The sequence shown here is derived from an EMBL/GenBank/DDBJ whole genome shotgun (WGS) entry which is preliminary data.</text>
</comment>
<accession>A0ACB8UL73</accession>
<gene>
    <name evidence="1" type="ORF">BDY19DRAFT_48864</name>
</gene>
<protein>
    <submittedName>
        <fullName evidence="1">Uncharacterized protein</fullName>
    </submittedName>
</protein>
<name>A0ACB8UL73_9APHY</name>
<proteinExistence type="predicted"/>
<dbReference type="Proteomes" id="UP001055072">
    <property type="component" value="Unassembled WGS sequence"/>
</dbReference>
<keyword evidence="2" id="KW-1185">Reference proteome</keyword>
<evidence type="ECO:0000313" key="2">
    <source>
        <dbReference type="Proteomes" id="UP001055072"/>
    </source>
</evidence>
<reference evidence="1" key="1">
    <citation type="journal article" date="2021" name="Environ. Microbiol.">
        <title>Gene family expansions and transcriptome signatures uncover fungal adaptations to wood decay.</title>
        <authorList>
            <person name="Hage H."/>
            <person name="Miyauchi S."/>
            <person name="Viragh M."/>
            <person name="Drula E."/>
            <person name="Min B."/>
            <person name="Chaduli D."/>
            <person name="Navarro D."/>
            <person name="Favel A."/>
            <person name="Norest M."/>
            <person name="Lesage-Meessen L."/>
            <person name="Balint B."/>
            <person name="Merenyi Z."/>
            <person name="de Eugenio L."/>
            <person name="Morin E."/>
            <person name="Martinez A.T."/>
            <person name="Baldrian P."/>
            <person name="Stursova M."/>
            <person name="Martinez M.J."/>
            <person name="Novotny C."/>
            <person name="Magnuson J.K."/>
            <person name="Spatafora J.W."/>
            <person name="Maurice S."/>
            <person name="Pangilinan J."/>
            <person name="Andreopoulos W."/>
            <person name="LaButti K."/>
            <person name="Hundley H."/>
            <person name="Na H."/>
            <person name="Kuo A."/>
            <person name="Barry K."/>
            <person name="Lipzen A."/>
            <person name="Henrissat B."/>
            <person name="Riley R."/>
            <person name="Ahrendt S."/>
            <person name="Nagy L.G."/>
            <person name="Grigoriev I.V."/>
            <person name="Martin F."/>
            <person name="Rosso M.N."/>
        </authorList>
    </citation>
    <scope>NUCLEOTIDE SEQUENCE</scope>
    <source>
        <strain evidence="1">CBS 384.51</strain>
    </source>
</reference>
<organism evidence="1 2">
    <name type="scientific">Irpex rosettiformis</name>
    <dbReference type="NCBI Taxonomy" id="378272"/>
    <lineage>
        <taxon>Eukaryota</taxon>
        <taxon>Fungi</taxon>
        <taxon>Dikarya</taxon>
        <taxon>Basidiomycota</taxon>
        <taxon>Agaricomycotina</taxon>
        <taxon>Agaricomycetes</taxon>
        <taxon>Polyporales</taxon>
        <taxon>Irpicaceae</taxon>
        <taxon>Irpex</taxon>
    </lineage>
</organism>